<dbReference type="Proteomes" id="UP001329430">
    <property type="component" value="Chromosome 8"/>
</dbReference>
<sequence length="238" mass="26268">MVDINVEKGERVTKALNEVFGDGKVIFIPTDVGNQVQLENAFRVSIDHWRRLDIVVNNAGVFNENNWRLMMNVNAVGALQGTLLALEYMSSKGKGGRGGVLINVSSISAINSIFYGPIYAGTKNFIVGLSRSLGNEVYYDYNHVRILTLCPGATITNILGNFTVKEVLPIFFSPDEGPAAQAIKNDKYQRPSSVGKAFVFLIKKGSNGSVWVVEDDQLPYEVDFVGRKLMQKKKACQK</sequence>
<keyword evidence="5" id="KW-1185">Reference proteome</keyword>
<dbReference type="InterPro" id="IPR002347">
    <property type="entry name" value="SDR_fam"/>
</dbReference>
<evidence type="ECO:0000313" key="5">
    <source>
        <dbReference type="Proteomes" id="UP001329430"/>
    </source>
</evidence>
<evidence type="ECO:0008006" key="6">
    <source>
        <dbReference type="Google" id="ProtNLM"/>
    </source>
</evidence>
<dbReference type="PANTHER" id="PTHR44229">
    <property type="entry name" value="15-HYDROXYPROSTAGLANDIN DEHYDROGENASE [NAD(+)]"/>
    <property type="match status" value="1"/>
</dbReference>
<dbReference type="SUPFAM" id="SSF51735">
    <property type="entry name" value="NAD(P)-binding Rossmann-fold domains"/>
    <property type="match status" value="1"/>
</dbReference>
<dbReference type="PRINTS" id="PR00081">
    <property type="entry name" value="GDHRDH"/>
</dbReference>
<dbReference type="InterPro" id="IPR036291">
    <property type="entry name" value="NAD(P)-bd_dom_sf"/>
</dbReference>
<protein>
    <recommendedName>
        <fullName evidence="6">Alcohol dehydrogenase</fullName>
    </recommendedName>
</protein>
<dbReference type="EMBL" id="JAVRBK010000008">
    <property type="protein sequence ID" value="KAK5639739.1"/>
    <property type="molecule type" value="Genomic_DNA"/>
</dbReference>
<dbReference type="PROSITE" id="PS00061">
    <property type="entry name" value="ADH_SHORT"/>
    <property type="match status" value="1"/>
</dbReference>
<dbReference type="InterPro" id="IPR020904">
    <property type="entry name" value="Sc_DH/Rdtase_CS"/>
</dbReference>
<comment type="caution">
    <text evidence="4">The sequence shown here is derived from an EMBL/GenBank/DDBJ whole genome shotgun (WGS) entry which is preliminary data.</text>
</comment>
<dbReference type="GO" id="GO:0005737">
    <property type="term" value="C:cytoplasm"/>
    <property type="evidence" value="ECO:0007669"/>
    <property type="project" value="TreeGrafter"/>
</dbReference>
<evidence type="ECO:0000256" key="1">
    <source>
        <dbReference type="ARBA" id="ARBA00006484"/>
    </source>
</evidence>
<evidence type="ECO:0000313" key="4">
    <source>
        <dbReference type="EMBL" id="KAK5639739.1"/>
    </source>
</evidence>
<organism evidence="4 5">
    <name type="scientific">Pyrocoelia pectoralis</name>
    <dbReference type="NCBI Taxonomy" id="417401"/>
    <lineage>
        <taxon>Eukaryota</taxon>
        <taxon>Metazoa</taxon>
        <taxon>Ecdysozoa</taxon>
        <taxon>Arthropoda</taxon>
        <taxon>Hexapoda</taxon>
        <taxon>Insecta</taxon>
        <taxon>Pterygota</taxon>
        <taxon>Neoptera</taxon>
        <taxon>Endopterygota</taxon>
        <taxon>Coleoptera</taxon>
        <taxon>Polyphaga</taxon>
        <taxon>Elateriformia</taxon>
        <taxon>Elateroidea</taxon>
        <taxon>Lampyridae</taxon>
        <taxon>Lampyrinae</taxon>
        <taxon>Pyrocoelia</taxon>
    </lineage>
</organism>
<name>A0AAN7VAA1_9COLE</name>
<dbReference type="AlphaFoldDB" id="A0AAN7VAA1"/>
<proteinExistence type="inferred from homology"/>
<accession>A0AAN7VAA1</accession>
<dbReference type="PRINTS" id="PR00080">
    <property type="entry name" value="SDRFAMILY"/>
</dbReference>
<gene>
    <name evidence="4" type="ORF">RI129_010550</name>
</gene>
<evidence type="ECO:0000256" key="3">
    <source>
        <dbReference type="RuleBase" id="RU000363"/>
    </source>
</evidence>
<dbReference type="GO" id="GO:0016616">
    <property type="term" value="F:oxidoreductase activity, acting on the CH-OH group of donors, NAD or NADP as acceptor"/>
    <property type="evidence" value="ECO:0007669"/>
    <property type="project" value="TreeGrafter"/>
</dbReference>
<reference evidence="4 5" key="1">
    <citation type="journal article" date="2024" name="Insects">
        <title>An Improved Chromosome-Level Genome Assembly of the Firefly Pyrocoelia pectoralis.</title>
        <authorList>
            <person name="Fu X."/>
            <person name="Meyer-Rochow V.B."/>
            <person name="Ballantyne L."/>
            <person name="Zhu X."/>
        </authorList>
    </citation>
    <scope>NUCLEOTIDE SEQUENCE [LARGE SCALE GENOMIC DNA]</scope>
    <source>
        <strain evidence="4">XCY_ONT2</strain>
    </source>
</reference>
<comment type="similarity">
    <text evidence="1 3">Belongs to the short-chain dehydrogenases/reductases (SDR) family.</text>
</comment>
<keyword evidence="2" id="KW-0560">Oxidoreductase</keyword>
<dbReference type="PANTHER" id="PTHR44229:SF8">
    <property type="entry name" value="ALCOHOL DEHYDROGENASE-RELATED"/>
    <property type="match status" value="1"/>
</dbReference>
<evidence type="ECO:0000256" key="2">
    <source>
        <dbReference type="ARBA" id="ARBA00023002"/>
    </source>
</evidence>
<dbReference type="Pfam" id="PF00106">
    <property type="entry name" value="adh_short"/>
    <property type="match status" value="1"/>
</dbReference>
<dbReference type="Gene3D" id="3.40.50.720">
    <property type="entry name" value="NAD(P)-binding Rossmann-like Domain"/>
    <property type="match status" value="1"/>
</dbReference>